<dbReference type="InterPro" id="IPR002048">
    <property type="entry name" value="EF_hand_dom"/>
</dbReference>
<feature type="transmembrane region" description="Helical" evidence="1">
    <location>
        <begin position="120"/>
        <end position="141"/>
    </location>
</feature>
<dbReference type="Pfam" id="PF13499">
    <property type="entry name" value="EF-hand_7"/>
    <property type="match status" value="1"/>
</dbReference>
<keyword evidence="1" id="KW-0472">Membrane</keyword>
<keyword evidence="1" id="KW-1133">Transmembrane helix</keyword>
<protein>
    <submittedName>
        <fullName evidence="3">EF hand domain containing protein</fullName>
    </submittedName>
</protein>
<evidence type="ECO:0000259" key="2">
    <source>
        <dbReference type="PROSITE" id="PS50222"/>
    </source>
</evidence>
<reference evidence="3" key="2">
    <citation type="submission" date="2021-04" db="EMBL/GenBank/DDBJ databases">
        <authorList>
            <person name="Podell S."/>
        </authorList>
    </citation>
    <scope>NUCLEOTIDE SEQUENCE</scope>
    <source>
        <strain evidence="3">Hildebrandi</strain>
    </source>
</reference>
<dbReference type="EMBL" id="JAGRRH010000006">
    <property type="protein sequence ID" value="KAG7368313.1"/>
    <property type="molecule type" value="Genomic_DNA"/>
</dbReference>
<evidence type="ECO:0000313" key="3">
    <source>
        <dbReference type="EMBL" id="KAG7368313.1"/>
    </source>
</evidence>
<keyword evidence="1" id="KW-0812">Transmembrane</keyword>
<keyword evidence="4" id="KW-1185">Reference proteome</keyword>
<dbReference type="OrthoDB" id="43021at2759"/>
<feature type="transmembrane region" description="Helical" evidence="1">
    <location>
        <begin position="6"/>
        <end position="30"/>
    </location>
</feature>
<evidence type="ECO:0000256" key="1">
    <source>
        <dbReference type="SAM" id="Phobius"/>
    </source>
</evidence>
<gene>
    <name evidence="3" type="ORF">IV203_031056</name>
</gene>
<organism evidence="3 4">
    <name type="scientific">Nitzschia inconspicua</name>
    <dbReference type="NCBI Taxonomy" id="303405"/>
    <lineage>
        <taxon>Eukaryota</taxon>
        <taxon>Sar</taxon>
        <taxon>Stramenopiles</taxon>
        <taxon>Ochrophyta</taxon>
        <taxon>Bacillariophyta</taxon>
        <taxon>Bacillariophyceae</taxon>
        <taxon>Bacillariophycidae</taxon>
        <taxon>Bacillariales</taxon>
        <taxon>Bacillariaceae</taxon>
        <taxon>Nitzschia</taxon>
    </lineage>
</organism>
<evidence type="ECO:0000313" key="4">
    <source>
        <dbReference type="Proteomes" id="UP000693970"/>
    </source>
</evidence>
<sequence>MTAASPLRTFFFACWCCFSGISVVAVTAAVHEFQTTAIRSSFSVNNCIFSLRGGDVTKSEKNADKILLVGRTTPSGFRDTPWIKKLASLHEGKASERDSVSSSPGKSSSRLGRTYNPLRMYVTCLTIVSIWITTGTLFYAICNDWPIPQSFFYAVDAGMSIGFCTDVVETKLVSKAFTILYILLGASVVGGALALFIQDAIEGIHDNQHDTKEYQLLLEQKVFEKFNVSRSGALNLEEFRQLLQASTKEPLSERDIAMLWSKFDRLNDGVIHFEEFAGTYRGIESLIASLHDAGRKTVISPIWFSSTVQFVWYGENRIYFVFVAWVLLGVVWGMLDQGWDPITSTHFAVSALATGGLTAPRVNSEGILPAEPAIFCGLYCLLGIPLMAVTLGHFARALVSGQVAAMERDALTRPITATEHNVAKQNLTVRASGAARGLNLRDFVVLQLMRQGRLSVQMFEVLKKEFEMLDKDQTGILSLREATNCNLEDEDREADK</sequence>
<name>A0A9K3LUQ7_9STRA</name>
<feature type="transmembrane region" description="Helical" evidence="1">
    <location>
        <begin position="372"/>
        <end position="399"/>
    </location>
</feature>
<comment type="caution">
    <text evidence="3">The sequence shown here is derived from an EMBL/GenBank/DDBJ whole genome shotgun (WGS) entry which is preliminary data.</text>
</comment>
<feature type="transmembrane region" description="Helical" evidence="1">
    <location>
        <begin position="176"/>
        <end position="197"/>
    </location>
</feature>
<feature type="domain" description="EF-hand" evidence="2">
    <location>
        <begin position="220"/>
        <end position="249"/>
    </location>
</feature>
<dbReference type="GO" id="GO:0005509">
    <property type="term" value="F:calcium ion binding"/>
    <property type="evidence" value="ECO:0007669"/>
    <property type="project" value="InterPro"/>
</dbReference>
<accession>A0A9K3LUQ7</accession>
<proteinExistence type="predicted"/>
<dbReference type="AlphaFoldDB" id="A0A9K3LUQ7"/>
<feature type="domain" description="EF-hand" evidence="2">
    <location>
        <begin position="251"/>
        <end position="286"/>
    </location>
</feature>
<feature type="transmembrane region" description="Helical" evidence="1">
    <location>
        <begin position="318"/>
        <end position="335"/>
    </location>
</feature>
<reference evidence="3" key="1">
    <citation type="journal article" date="2021" name="Sci. Rep.">
        <title>Diploid genomic architecture of Nitzschia inconspicua, an elite biomass production diatom.</title>
        <authorList>
            <person name="Oliver A."/>
            <person name="Podell S."/>
            <person name="Pinowska A."/>
            <person name="Traller J.C."/>
            <person name="Smith S.R."/>
            <person name="McClure R."/>
            <person name="Beliaev A."/>
            <person name="Bohutskyi P."/>
            <person name="Hill E.A."/>
            <person name="Rabines A."/>
            <person name="Zheng H."/>
            <person name="Allen L.Z."/>
            <person name="Kuo A."/>
            <person name="Grigoriev I.V."/>
            <person name="Allen A.E."/>
            <person name="Hazlebeck D."/>
            <person name="Allen E.E."/>
        </authorList>
    </citation>
    <scope>NUCLEOTIDE SEQUENCE</scope>
    <source>
        <strain evidence="3">Hildebrandi</strain>
    </source>
</reference>
<dbReference type="PROSITE" id="PS50222">
    <property type="entry name" value="EF_HAND_2"/>
    <property type="match status" value="2"/>
</dbReference>
<dbReference type="Proteomes" id="UP000693970">
    <property type="component" value="Unassembled WGS sequence"/>
</dbReference>
<dbReference type="CDD" id="cd00051">
    <property type="entry name" value="EFh"/>
    <property type="match status" value="1"/>
</dbReference>